<reference evidence="3" key="1">
    <citation type="submission" date="2018-07" db="EMBL/GenBank/DDBJ databases">
        <title>Genome sequence of Erythrobacter strain YH-07, an antagonistic bacterium isolated from Yellow Sea.</title>
        <authorList>
            <person name="Tang T."/>
            <person name="Liu Q."/>
            <person name="Sun X."/>
        </authorList>
    </citation>
    <scope>NUCLEOTIDE SEQUENCE [LARGE SCALE GENOMIC DNA]</scope>
    <source>
        <strain evidence="3">YH-07</strain>
    </source>
</reference>
<evidence type="ECO:0000313" key="3">
    <source>
        <dbReference type="Proteomes" id="UP000254508"/>
    </source>
</evidence>
<keyword evidence="3" id="KW-1185">Reference proteome</keyword>
<gene>
    <name evidence="2" type="ORF">DVR09_09245</name>
</gene>
<evidence type="ECO:0000256" key="1">
    <source>
        <dbReference type="SAM" id="Phobius"/>
    </source>
</evidence>
<evidence type="ECO:0000313" key="2">
    <source>
        <dbReference type="EMBL" id="AXK42488.1"/>
    </source>
</evidence>
<protein>
    <recommendedName>
        <fullName evidence="4">Ferric oxidoreductase domain-containing protein</fullName>
    </recommendedName>
</protein>
<dbReference type="KEGG" id="err:DVR09_09245"/>
<evidence type="ECO:0008006" key="4">
    <source>
        <dbReference type="Google" id="ProtNLM"/>
    </source>
</evidence>
<dbReference type="AlphaFoldDB" id="A0A345YEY6"/>
<proteinExistence type="predicted"/>
<feature type="transmembrane region" description="Helical" evidence="1">
    <location>
        <begin position="124"/>
        <end position="141"/>
    </location>
</feature>
<accession>A0A345YEY6</accession>
<keyword evidence="1" id="KW-1133">Transmembrane helix</keyword>
<feature type="transmembrane region" description="Helical" evidence="1">
    <location>
        <begin position="31"/>
        <end position="51"/>
    </location>
</feature>
<feature type="transmembrane region" description="Helical" evidence="1">
    <location>
        <begin position="95"/>
        <end position="112"/>
    </location>
</feature>
<keyword evidence="1" id="KW-0812">Transmembrane</keyword>
<dbReference type="OrthoDB" id="552353at2"/>
<feature type="transmembrane region" description="Helical" evidence="1">
    <location>
        <begin position="63"/>
        <end position="83"/>
    </location>
</feature>
<dbReference type="Proteomes" id="UP000254508">
    <property type="component" value="Chromosome"/>
</dbReference>
<name>A0A345YEY6_9SPHN</name>
<keyword evidence="1" id="KW-0472">Membrane</keyword>
<organism evidence="2 3">
    <name type="scientific">Erythrobacter aureus</name>
    <dbReference type="NCBI Taxonomy" id="2182384"/>
    <lineage>
        <taxon>Bacteria</taxon>
        <taxon>Pseudomonadati</taxon>
        <taxon>Pseudomonadota</taxon>
        <taxon>Alphaproteobacteria</taxon>
        <taxon>Sphingomonadales</taxon>
        <taxon>Erythrobacteraceae</taxon>
        <taxon>Erythrobacter/Porphyrobacter group</taxon>
        <taxon>Erythrobacter</taxon>
    </lineage>
</organism>
<sequence>MPIFLLVYSASTLVRLLPSKSTKALLRDRRWWGLGFAASHTIHLYALTMVFVVGPDSRSPVSLIPGGLAYAMIYVMAVTSNAYSMRKLGRSWKRLHTLGMHYIWLVYTASYAGRIFQPEKQVEGLVGTSLLVAAFILRIAVRWPRHRTVRV</sequence>
<dbReference type="EMBL" id="CP031357">
    <property type="protein sequence ID" value="AXK42488.1"/>
    <property type="molecule type" value="Genomic_DNA"/>
</dbReference>